<evidence type="ECO:0000313" key="1">
    <source>
        <dbReference type="EMBL" id="MCG2620740.1"/>
    </source>
</evidence>
<keyword evidence="2" id="KW-1185">Reference proteome</keyword>
<name>A0ABS9L283_9MICC</name>
<sequence>METLTAVEAGTAHIAMSFGNEGYKAAAAWLNGTDAFCPKRHVVALQANGETLAKLQTIIGGAGTGYRLLLAGPEDEVRAARSHVLGAGADEDAMVLLPTA</sequence>
<accession>A0ABS9L283</accession>
<dbReference type="Proteomes" id="UP001165368">
    <property type="component" value="Unassembled WGS sequence"/>
</dbReference>
<organism evidence="1 2">
    <name type="scientific">Arthrobacter hankyongi</name>
    <dbReference type="NCBI Taxonomy" id="2904801"/>
    <lineage>
        <taxon>Bacteria</taxon>
        <taxon>Bacillati</taxon>
        <taxon>Actinomycetota</taxon>
        <taxon>Actinomycetes</taxon>
        <taxon>Micrococcales</taxon>
        <taxon>Micrococcaceae</taxon>
        <taxon>Arthrobacter</taxon>
    </lineage>
</organism>
<evidence type="ECO:0000313" key="2">
    <source>
        <dbReference type="Proteomes" id="UP001165368"/>
    </source>
</evidence>
<dbReference type="RefSeq" id="WP_237817828.1">
    <property type="nucleotide sequence ID" value="NZ_JAKLTQ010000001.1"/>
</dbReference>
<comment type="caution">
    <text evidence="1">The sequence shown here is derived from an EMBL/GenBank/DDBJ whole genome shotgun (WGS) entry which is preliminary data.</text>
</comment>
<reference evidence="1" key="1">
    <citation type="submission" date="2022-01" db="EMBL/GenBank/DDBJ databases">
        <authorList>
            <person name="Jo J.-H."/>
            <person name="Im W.-T."/>
        </authorList>
    </citation>
    <scope>NUCLEOTIDE SEQUENCE</scope>
    <source>
        <strain evidence="1">I2-34</strain>
    </source>
</reference>
<gene>
    <name evidence="1" type="ORF">LVY72_02305</name>
</gene>
<proteinExistence type="predicted"/>
<protein>
    <submittedName>
        <fullName evidence="1">Uncharacterized protein</fullName>
    </submittedName>
</protein>
<dbReference type="EMBL" id="JAKLTQ010000001">
    <property type="protein sequence ID" value="MCG2620740.1"/>
    <property type="molecule type" value="Genomic_DNA"/>
</dbReference>